<accession>A0A2J4RJU3</accession>
<dbReference type="EMBL" id="PIDS01000070">
    <property type="protein sequence ID" value="PLL43532.1"/>
    <property type="molecule type" value="Genomic_DNA"/>
</dbReference>
<reference evidence="1 2" key="1">
    <citation type="submission" date="2017-11" db="EMBL/GenBank/DDBJ databases">
        <authorList>
            <person name="Han C.G."/>
        </authorList>
    </citation>
    <scope>NUCLEOTIDE SEQUENCE [LARGE SCALE GENOMIC DNA]</scope>
    <source>
        <strain evidence="1 2">A11</strain>
    </source>
</reference>
<gene>
    <name evidence="1" type="ORF">CWN50_04135</name>
</gene>
<protein>
    <submittedName>
        <fullName evidence="1">Uncharacterized protein</fullName>
    </submittedName>
</protein>
<reference evidence="1 2" key="2">
    <citation type="submission" date="2018-01" db="EMBL/GenBank/DDBJ databases">
        <title>Genomic study of Klebsiella pneumoniae.</title>
        <authorList>
            <person name="Yang Y."/>
            <person name="Bicalho R."/>
        </authorList>
    </citation>
    <scope>NUCLEOTIDE SEQUENCE [LARGE SCALE GENOMIC DNA]</scope>
    <source>
        <strain evidence="1 2">A11</strain>
    </source>
</reference>
<proteinExistence type="predicted"/>
<evidence type="ECO:0000313" key="1">
    <source>
        <dbReference type="EMBL" id="PLL43532.1"/>
    </source>
</evidence>
<evidence type="ECO:0000313" key="2">
    <source>
        <dbReference type="Proteomes" id="UP000234505"/>
    </source>
</evidence>
<organism evidence="1 2">
    <name type="scientific">Klebsiella michiganensis</name>
    <dbReference type="NCBI Taxonomy" id="1134687"/>
    <lineage>
        <taxon>Bacteria</taxon>
        <taxon>Pseudomonadati</taxon>
        <taxon>Pseudomonadota</taxon>
        <taxon>Gammaproteobacteria</taxon>
        <taxon>Enterobacterales</taxon>
        <taxon>Enterobacteriaceae</taxon>
        <taxon>Klebsiella/Raoultella group</taxon>
        <taxon>Klebsiella</taxon>
    </lineage>
</organism>
<dbReference type="Proteomes" id="UP000234505">
    <property type="component" value="Unassembled WGS sequence"/>
</dbReference>
<comment type="caution">
    <text evidence="1">The sequence shown here is derived from an EMBL/GenBank/DDBJ whole genome shotgun (WGS) entry which is preliminary data.</text>
</comment>
<name>A0A2J4RJU3_9ENTR</name>
<sequence length="610" mass="65143">MANGLFDTSDIGGSVSGGVSPQQAVAPAPSAITSAVGSGALNSVGNLFTAVAQGYAEGAKKAQAAKDAGVISSYGQKLTALDAAVAQGSMSHAEAQRRQRALYNSAIANNPHLTEKITGFTKDITTTEGLGDTLAQGTAVDQQIVADTKSATADGFITPSMTPEEQENGLNLYRQRQQQIGEMKFYSQQLDIQKQKMSIQAQAESIAASRVQRANAAADLQLKKNKMYAQQATADFGANVYAHTQTQLDEIGKKLAAGSITNEQAMSEANAIKDSIMAQTMKIRGAAGGDYVDSISKPIFDSIDNRNKFFSGQISADTLKARLDSLKAIAELPMMADPNLAKIAVASKLVAGVDPSLLGTSGQYLQQYLKKNVNPNVTPANPLSTDPEEKADTKVYTGSLVDVTNKLSNKSPAIADPKGTMEELQNHVNQLLKGAGSFSGAHTDPKSYNEVVNYLANPAFLEYQKMGGRIDQSNLESVKNVISVNYLEKLVPAIQSQWEQAQTTVGYPQKVKQIGAISMPVPNTKNAENVVRYVWTGNTIEFKAAPGYADNAGVRAKVGELQRKLAPLINKSVMMRAHLDGSSDYSKYFKMSEPEMFGTKSQDTSSVNGR</sequence>
<dbReference type="AlphaFoldDB" id="A0A2J4RJU3"/>